<dbReference type="Proteomes" id="UP000238634">
    <property type="component" value="Unassembled WGS sequence"/>
</dbReference>
<accession>A0A2T1DGD8</accession>
<dbReference type="Gene3D" id="3.40.50.1460">
    <property type="match status" value="1"/>
</dbReference>
<name>A0A2T1DGD8_9CYAN</name>
<dbReference type="Pfam" id="PF00656">
    <property type="entry name" value="Peptidase_C14"/>
    <property type="match status" value="1"/>
</dbReference>
<organism evidence="4 5">
    <name type="scientific">Phormidesmis priestleyi ULC007</name>
    <dbReference type="NCBI Taxonomy" id="1920490"/>
    <lineage>
        <taxon>Bacteria</taxon>
        <taxon>Bacillati</taxon>
        <taxon>Cyanobacteriota</taxon>
        <taxon>Cyanophyceae</taxon>
        <taxon>Leptolyngbyales</taxon>
        <taxon>Leptolyngbyaceae</taxon>
        <taxon>Phormidesmis</taxon>
    </lineage>
</organism>
<proteinExistence type="predicted"/>
<comment type="caution">
    <text evidence="4">The sequence shown here is derived from an EMBL/GenBank/DDBJ whole genome shotgun (WGS) entry which is preliminary data.</text>
</comment>
<feature type="compositionally biased region" description="Low complexity" evidence="1">
    <location>
        <begin position="419"/>
        <end position="436"/>
    </location>
</feature>
<evidence type="ECO:0000313" key="5">
    <source>
        <dbReference type="Proteomes" id="UP000238634"/>
    </source>
</evidence>
<keyword evidence="2" id="KW-0472">Membrane</keyword>
<feature type="region of interest" description="Disordered" evidence="1">
    <location>
        <begin position="387"/>
        <end position="438"/>
    </location>
</feature>
<protein>
    <submittedName>
        <fullName evidence="4">Peptidase C14</fullName>
    </submittedName>
</protein>
<keyword evidence="5" id="KW-1185">Reference proteome</keyword>
<dbReference type="GO" id="GO:0006508">
    <property type="term" value="P:proteolysis"/>
    <property type="evidence" value="ECO:0007669"/>
    <property type="project" value="InterPro"/>
</dbReference>
<evidence type="ECO:0000259" key="3">
    <source>
        <dbReference type="Pfam" id="PF00656"/>
    </source>
</evidence>
<dbReference type="AlphaFoldDB" id="A0A2T1DGD8"/>
<keyword evidence="2" id="KW-1133">Transmembrane helix</keyword>
<evidence type="ECO:0000256" key="1">
    <source>
        <dbReference type="SAM" id="MobiDB-lite"/>
    </source>
</evidence>
<dbReference type="GO" id="GO:0004197">
    <property type="term" value="F:cysteine-type endopeptidase activity"/>
    <property type="evidence" value="ECO:0007669"/>
    <property type="project" value="InterPro"/>
</dbReference>
<gene>
    <name evidence="4" type="ORF">C7B65_11375</name>
</gene>
<dbReference type="STRING" id="1920490.GCA_001895925_04723"/>
<dbReference type="EMBL" id="PVWG01000010">
    <property type="protein sequence ID" value="PSB19511.1"/>
    <property type="molecule type" value="Genomic_DNA"/>
</dbReference>
<feature type="transmembrane region" description="Helical" evidence="2">
    <location>
        <begin position="354"/>
        <end position="375"/>
    </location>
</feature>
<dbReference type="InterPro" id="IPR011600">
    <property type="entry name" value="Pept_C14_caspase"/>
</dbReference>
<dbReference type="OrthoDB" id="581349at2"/>
<dbReference type="SUPFAM" id="SSF52129">
    <property type="entry name" value="Caspase-like"/>
    <property type="match status" value="1"/>
</dbReference>
<sequence length="534" mass="58678">MANHWAIAVGINHYQFLQPLKFAQQDAQALCECLVSEAGFLPNRCILFTDTSPSVTGRSTYPSRGNLQGWLDYFGRELIQPGDLVWVFFSGYGVCWKGQDYLLPIEADPVDTANMGVPVRALFDSLKALPTEDIVVLMDINHSQAAFSGEKVGLQIAELARETRISTILASKPEQFSHEALALGHGLFTATLLEGLRAHECSTLANLEEFLKSRLPEICEHHDRPIQDPVIVLASLDQLNLVITPVNWTEAESETIPSESNPFALEGDLFDVSDHDAVPLNSQPNPYELPADYSQAFPIQTELEQPISPESDQEDLGDRADQISPAPVPQVPKPVTPPVVRPEIENTQEQDQMFWERLLFGGSAILLLLLVGVFVRNWSTFWGQKSATNSQPIVTSPSAKVTTTPSPSKQAIVPNSTKPSTAKPTPIASASPSPAKDSQTILNEARGLIKPISASDANKAIERASQVPANDPLYAQAQVDIDRWSRDILDIAKKRAADKSYKQAIAAAQLVPKERPKVYAEAQKAIADWQKRLR</sequence>
<feature type="region of interest" description="Disordered" evidence="1">
    <location>
        <begin position="308"/>
        <end position="339"/>
    </location>
</feature>
<reference evidence="4 5" key="1">
    <citation type="submission" date="2018-02" db="EMBL/GenBank/DDBJ databases">
        <authorList>
            <person name="Cohen D.B."/>
            <person name="Kent A.D."/>
        </authorList>
    </citation>
    <scope>NUCLEOTIDE SEQUENCE [LARGE SCALE GENOMIC DNA]</scope>
    <source>
        <strain evidence="4 5">ULC007</strain>
    </source>
</reference>
<evidence type="ECO:0000313" key="4">
    <source>
        <dbReference type="EMBL" id="PSB19511.1"/>
    </source>
</evidence>
<feature type="domain" description="Peptidase C14 caspase" evidence="3">
    <location>
        <begin position="4"/>
        <end position="210"/>
    </location>
</feature>
<feature type="compositionally biased region" description="Polar residues" evidence="1">
    <location>
        <begin position="387"/>
        <end position="418"/>
    </location>
</feature>
<dbReference type="RefSeq" id="WP_073072011.1">
    <property type="nucleotide sequence ID" value="NZ_MPPI01000013.1"/>
</dbReference>
<reference evidence="4 5" key="2">
    <citation type="submission" date="2018-03" db="EMBL/GenBank/DDBJ databases">
        <title>The ancient ancestry and fast evolution of plastids.</title>
        <authorList>
            <person name="Moore K.R."/>
            <person name="Magnabosco C."/>
            <person name="Momper L."/>
            <person name="Gold D.A."/>
            <person name="Bosak T."/>
            <person name="Fournier G.P."/>
        </authorList>
    </citation>
    <scope>NUCLEOTIDE SEQUENCE [LARGE SCALE GENOMIC DNA]</scope>
    <source>
        <strain evidence="4 5">ULC007</strain>
    </source>
</reference>
<keyword evidence="2" id="KW-0812">Transmembrane</keyword>
<evidence type="ECO:0000256" key="2">
    <source>
        <dbReference type="SAM" id="Phobius"/>
    </source>
</evidence>
<dbReference type="InterPro" id="IPR029030">
    <property type="entry name" value="Caspase-like_dom_sf"/>
</dbReference>
<feature type="compositionally biased region" description="Pro residues" evidence="1">
    <location>
        <begin position="326"/>
        <end position="339"/>
    </location>
</feature>